<dbReference type="STRING" id="1196353.SAMN05444921_106105"/>
<dbReference type="OrthoDB" id="4309362at2"/>
<dbReference type="InterPro" id="IPR045993">
    <property type="entry name" value="DUF5949"/>
</dbReference>
<name>A0A1G9S0Z0_9ACTN</name>
<keyword evidence="2" id="KW-1185">Reference proteome</keyword>
<evidence type="ECO:0000313" key="1">
    <source>
        <dbReference type="EMBL" id="SDM29092.1"/>
    </source>
</evidence>
<dbReference type="Pfam" id="PF19374">
    <property type="entry name" value="DUF5949"/>
    <property type="match status" value="1"/>
</dbReference>
<organism evidence="1 2">
    <name type="scientific">Streptomyces wuyuanensis</name>
    <dbReference type="NCBI Taxonomy" id="1196353"/>
    <lineage>
        <taxon>Bacteria</taxon>
        <taxon>Bacillati</taxon>
        <taxon>Actinomycetota</taxon>
        <taxon>Actinomycetes</taxon>
        <taxon>Kitasatosporales</taxon>
        <taxon>Streptomycetaceae</taxon>
        <taxon>Streptomyces</taxon>
    </lineage>
</organism>
<evidence type="ECO:0000313" key="2">
    <source>
        <dbReference type="Proteomes" id="UP000199063"/>
    </source>
</evidence>
<accession>A0A1G9S0Z0</accession>
<dbReference type="AlphaFoldDB" id="A0A1G9S0Z0"/>
<gene>
    <name evidence="1" type="ORF">SAMN05444921_106105</name>
</gene>
<dbReference type="EMBL" id="FNHI01000006">
    <property type="protein sequence ID" value="SDM29092.1"/>
    <property type="molecule type" value="Genomic_DNA"/>
</dbReference>
<protein>
    <submittedName>
        <fullName evidence="1">Uncharacterized protein</fullName>
    </submittedName>
</protein>
<dbReference type="Proteomes" id="UP000199063">
    <property type="component" value="Unassembled WGS sequence"/>
</dbReference>
<proteinExistence type="predicted"/>
<sequence>MVPNVTSTPSAVRAFRPARLGTLVVIAWSGEHPDDERDMPFLLAYALGDGEDGPEGAEAAARQLLDDVGLPVGTEFVDAAESVGLPVTLLVEAGQAVLTMPHLTAQCTVPPEWLAAVGDRGHVYFIFATRPWPEAVPGVPVSEEGLRGFVGDEAVLSTAAHCLLPVRQLRG</sequence>
<reference evidence="2" key="1">
    <citation type="submission" date="2016-10" db="EMBL/GenBank/DDBJ databases">
        <authorList>
            <person name="Varghese N."/>
            <person name="Submissions S."/>
        </authorList>
    </citation>
    <scope>NUCLEOTIDE SEQUENCE [LARGE SCALE GENOMIC DNA]</scope>
    <source>
        <strain evidence="2">CGMCC 4.7042</strain>
    </source>
</reference>